<reference evidence="1 2" key="1">
    <citation type="submission" date="2023-09" db="EMBL/GenBank/DDBJ databases">
        <authorList>
            <person name="Rey-Velasco X."/>
        </authorList>
    </citation>
    <scope>NUCLEOTIDE SEQUENCE [LARGE SCALE GENOMIC DNA]</scope>
    <source>
        <strain evidence="1 2">W242</strain>
    </source>
</reference>
<comment type="caution">
    <text evidence="1">The sequence shown here is derived from an EMBL/GenBank/DDBJ whole genome shotgun (WGS) entry which is preliminary data.</text>
</comment>
<dbReference type="Pfam" id="PF04338">
    <property type="entry name" value="DUF481"/>
    <property type="match status" value="1"/>
</dbReference>
<dbReference type="InterPro" id="IPR007433">
    <property type="entry name" value="DUF481"/>
</dbReference>
<accession>A0ABU2YEV6</accession>
<organism evidence="1 2">
    <name type="scientific">Patiriisocius hiemis</name>
    <dbReference type="NCBI Taxonomy" id="3075604"/>
    <lineage>
        <taxon>Bacteria</taxon>
        <taxon>Pseudomonadati</taxon>
        <taxon>Bacteroidota</taxon>
        <taxon>Flavobacteriia</taxon>
        <taxon>Flavobacteriales</taxon>
        <taxon>Flavobacteriaceae</taxon>
        <taxon>Patiriisocius</taxon>
    </lineage>
</organism>
<proteinExistence type="predicted"/>
<gene>
    <name evidence="1" type="ORF">RM538_09695</name>
</gene>
<dbReference type="RefSeq" id="WP_311333229.1">
    <property type="nucleotide sequence ID" value="NZ_JAVRHZ010000005.1"/>
</dbReference>
<name>A0ABU2YEV6_9FLAO</name>
<dbReference type="EMBL" id="JAVRHZ010000005">
    <property type="protein sequence ID" value="MDT0556277.1"/>
    <property type="molecule type" value="Genomic_DNA"/>
</dbReference>
<dbReference type="Proteomes" id="UP001254488">
    <property type="component" value="Unassembled WGS sequence"/>
</dbReference>
<evidence type="ECO:0000313" key="2">
    <source>
        <dbReference type="Proteomes" id="UP001254488"/>
    </source>
</evidence>
<evidence type="ECO:0000313" key="1">
    <source>
        <dbReference type="EMBL" id="MDT0556277.1"/>
    </source>
</evidence>
<keyword evidence="2" id="KW-1185">Reference proteome</keyword>
<protein>
    <submittedName>
        <fullName evidence="1">DUF481 domain-containing protein</fullName>
    </submittedName>
</protein>
<sequence>MNKLIFFLFLTLPFTINSQILNAESLRKVTDTSGWSGAASVNFALKRNANDFFTISSNIHLQYKMNKHLVLFKNDIAFQKIEGNKFENSGIQHIRYNYRFHPKIAWEVFGQAQYNKVTLIDFRGLLGIGPRFKLTNSEKYKLYLGTLIMYEHEEVADGITPIQRDFRGSSYFSFSLYPSDRISIVSTTYYQPRLDAFSDFRISSQSSLLIDLFKNFAFKTTYTFIYDALPAVGIPNSQYDFTSGVAYTFD</sequence>